<proteinExistence type="predicted"/>
<reference evidence="2 3" key="1">
    <citation type="submission" date="2023-08" db="EMBL/GenBank/DDBJ databases">
        <title>Implementing the SeqCode for naming new Mesorhizobium species isolated from Vachellia karroo root nodules.</title>
        <authorList>
            <person name="Van Lill M."/>
        </authorList>
    </citation>
    <scope>NUCLEOTIDE SEQUENCE [LARGE SCALE GENOMIC DNA]</scope>
    <source>
        <strain evidence="2 3">MSK 1335</strain>
    </source>
</reference>
<organism evidence="2 3">
    <name type="scientific">Mesorhizobium montanum</name>
    <dbReference type="NCBI Taxonomy" id="3072323"/>
    <lineage>
        <taxon>Bacteria</taxon>
        <taxon>Pseudomonadati</taxon>
        <taxon>Pseudomonadota</taxon>
        <taxon>Alphaproteobacteria</taxon>
        <taxon>Hyphomicrobiales</taxon>
        <taxon>Phyllobacteriaceae</taxon>
        <taxon>Mesorhizobium</taxon>
    </lineage>
</organism>
<name>A0ABU4ZWX9_9HYPH</name>
<evidence type="ECO:0000313" key="2">
    <source>
        <dbReference type="EMBL" id="MDX8528942.1"/>
    </source>
</evidence>
<dbReference type="RefSeq" id="WP_320236818.1">
    <property type="nucleotide sequence ID" value="NZ_JAVIJF010000033.1"/>
</dbReference>
<feature type="region of interest" description="Disordered" evidence="1">
    <location>
        <begin position="91"/>
        <end position="164"/>
    </location>
</feature>
<protein>
    <recommendedName>
        <fullName evidence="4">DUF768 domain-containing protein</fullName>
    </recommendedName>
</protein>
<evidence type="ECO:0000256" key="1">
    <source>
        <dbReference type="SAM" id="MobiDB-lite"/>
    </source>
</evidence>
<dbReference type="EMBL" id="JAVIJF010000033">
    <property type="protein sequence ID" value="MDX8528942.1"/>
    <property type="molecule type" value="Genomic_DNA"/>
</dbReference>
<evidence type="ECO:0000313" key="3">
    <source>
        <dbReference type="Proteomes" id="UP001276840"/>
    </source>
</evidence>
<sequence>MNATKEFLRSWLEENVGNLPAETEVSVPMLAQQFEQDADAAGYGREVREQELGNIEDAIQQTLDRTGEANAGPEAYVGEENSLTPVIDALKAADPGRSGSSGGNANQQTGTLPEEEPAEGSRKTVNHELERQRQSADSKDPKSGREALRDQVEEETELPQKVSA</sequence>
<feature type="compositionally biased region" description="Basic and acidic residues" evidence="1">
    <location>
        <begin position="119"/>
        <end position="151"/>
    </location>
</feature>
<dbReference type="Proteomes" id="UP001276840">
    <property type="component" value="Unassembled WGS sequence"/>
</dbReference>
<evidence type="ECO:0008006" key="4">
    <source>
        <dbReference type="Google" id="ProtNLM"/>
    </source>
</evidence>
<gene>
    <name evidence="2" type="ORF">RFM68_31190</name>
</gene>
<keyword evidence="3" id="KW-1185">Reference proteome</keyword>
<comment type="caution">
    <text evidence="2">The sequence shown here is derived from an EMBL/GenBank/DDBJ whole genome shotgun (WGS) entry which is preliminary data.</text>
</comment>
<accession>A0ABU4ZWX9</accession>